<protein>
    <submittedName>
        <fullName evidence="1">Uncharacterized protein</fullName>
    </submittedName>
</protein>
<evidence type="ECO:0000313" key="1">
    <source>
        <dbReference type="EMBL" id="PNP80480.1"/>
    </source>
</evidence>
<reference evidence="1 2" key="1">
    <citation type="submission" date="2017-06" db="EMBL/GenBank/DDBJ databases">
        <title>Genome of Fusarium nygamai isolate CS10214.</title>
        <authorList>
            <person name="Gardiner D.M."/>
            <person name="Obanor F."/>
            <person name="Kazan K."/>
        </authorList>
    </citation>
    <scope>NUCLEOTIDE SEQUENCE [LARGE SCALE GENOMIC DNA]</scope>
    <source>
        <strain evidence="1 2">CS10214</strain>
    </source>
</reference>
<gene>
    <name evidence="1" type="ORF">FNYG_06079</name>
</gene>
<comment type="caution">
    <text evidence="1">The sequence shown here is derived from an EMBL/GenBank/DDBJ whole genome shotgun (WGS) entry which is preliminary data.</text>
</comment>
<dbReference type="Proteomes" id="UP000236664">
    <property type="component" value="Unassembled WGS sequence"/>
</dbReference>
<name>A0A2K0WDX8_GIBNY</name>
<sequence length="90" mass="10569">MQTKAYKDWGQHQFEADKAEWKYWASCFKTLGFATHQTVSDFTHGSLGEDYIHHVIYDPNLEGHDHNYEGEISYYLCQDAFITSDYLLLP</sequence>
<proteinExistence type="predicted"/>
<dbReference type="AlphaFoldDB" id="A0A2K0WDX8"/>
<accession>A0A2K0WDX8</accession>
<dbReference type="EMBL" id="MTQA01000077">
    <property type="protein sequence ID" value="PNP80480.1"/>
    <property type="molecule type" value="Genomic_DNA"/>
</dbReference>
<evidence type="ECO:0000313" key="2">
    <source>
        <dbReference type="Proteomes" id="UP000236664"/>
    </source>
</evidence>
<organism evidence="1 2">
    <name type="scientific">Gibberella nygamai</name>
    <name type="common">Bean root rot disease fungus</name>
    <name type="synonym">Fusarium nygamai</name>
    <dbReference type="NCBI Taxonomy" id="42673"/>
    <lineage>
        <taxon>Eukaryota</taxon>
        <taxon>Fungi</taxon>
        <taxon>Dikarya</taxon>
        <taxon>Ascomycota</taxon>
        <taxon>Pezizomycotina</taxon>
        <taxon>Sordariomycetes</taxon>
        <taxon>Hypocreomycetidae</taxon>
        <taxon>Hypocreales</taxon>
        <taxon>Nectriaceae</taxon>
        <taxon>Fusarium</taxon>
        <taxon>Fusarium fujikuroi species complex</taxon>
    </lineage>
</organism>
<keyword evidence="2" id="KW-1185">Reference proteome</keyword>
<dbReference type="OrthoDB" id="3596450at2759"/>